<dbReference type="Pfam" id="PF14659">
    <property type="entry name" value="Phage_int_SAM_3"/>
    <property type="match status" value="1"/>
</dbReference>
<dbReference type="Gene3D" id="1.10.150.130">
    <property type="match status" value="1"/>
</dbReference>
<dbReference type="InterPro" id="IPR004107">
    <property type="entry name" value="Integrase_SAM-like_N"/>
</dbReference>
<dbReference type="STRING" id="249189.RV04_GL002242"/>
<dbReference type="InterPro" id="IPR050808">
    <property type="entry name" value="Phage_Integrase"/>
</dbReference>
<dbReference type="InterPro" id="IPR044068">
    <property type="entry name" value="CB"/>
</dbReference>
<evidence type="ECO:0008006" key="10">
    <source>
        <dbReference type="Google" id="ProtNLM"/>
    </source>
</evidence>
<feature type="domain" description="Tyr recombinase" evidence="6">
    <location>
        <begin position="178"/>
        <end position="376"/>
    </location>
</feature>
<dbReference type="OrthoDB" id="9803188at2"/>
<gene>
    <name evidence="8" type="ORF">RV04_GL002242</name>
</gene>
<evidence type="ECO:0000313" key="9">
    <source>
        <dbReference type="Proteomes" id="UP000182077"/>
    </source>
</evidence>
<sequence length="378" mass="44264">MWIEEVTNPKGKRVYKYNERYFDPKTNRRKKVSVTMPNKARDTKKEAQKLLDSKIDLRLNQKTLKKPTLTFHDLIDEWLPYYQKQVKEATYYATKYTFNTLKNYIPDTWIVSSITASDLVDVLEKILYSNDLSNNYISTMKGKMNKLFTYAVKRQYIDANPIAGVVIERKLDNRSGKIKDKFLEDDEYSRLIDYVAPRNKRYALLFQWLYYTGMRPGEALALNKTDVSKTSDGSFHVNITGTMMDRRRVKDMKKSDSTKSSAGMREIDLPKMAIEVYHELLEISPTGHFLFQTSRGTPLQNSGLNTYLRNHKQKMKIDKPLSLHIFRHTHISKLAELGVPLYVIQDRVGHEHSDITEKIYTHVTKNSKQRLKENLEKL</sequence>
<dbReference type="Gene3D" id="1.10.443.10">
    <property type="entry name" value="Intergrase catalytic core"/>
    <property type="match status" value="1"/>
</dbReference>
<protein>
    <recommendedName>
        <fullName evidence="10">Tyr recombinase domain-containing protein</fullName>
    </recommendedName>
</protein>
<dbReference type="GO" id="GO:0003677">
    <property type="term" value="F:DNA binding"/>
    <property type="evidence" value="ECO:0007669"/>
    <property type="project" value="UniProtKB-UniRule"/>
</dbReference>
<evidence type="ECO:0000256" key="2">
    <source>
        <dbReference type="ARBA" id="ARBA00022908"/>
    </source>
</evidence>
<evidence type="ECO:0000313" key="8">
    <source>
        <dbReference type="EMBL" id="OJG45194.1"/>
    </source>
</evidence>
<dbReference type="SUPFAM" id="SSF56349">
    <property type="entry name" value="DNA breaking-rejoining enzymes"/>
    <property type="match status" value="1"/>
</dbReference>
<name>A0A1L8TM80_9ENTE</name>
<dbReference type="CDD" id="cd01189">
    <property type="entry name" value="INT_ICEBs1_C_like"/>
    <property type="match status" value="1"/>
</dbReference>
<dbReference type="EMBL" id="JXKQ01000007">
    <property type="protein sequence ID" value="OJG45194.1"/>
    <property type="molecule type" value="Genomic_DNA"/>
</dbReference>
<evidence type="ECO:0000259" key="7">
    <source>
        <dbReference type="PROSITE" id="PS51900"/>
    </source>
</evidence>
<reference evidence="8 9" key="1">
    <citation type="submission" date="2014-12" db="EMBL/GenBank/DDBJ databases">
        <title>Draft genome sequences of 29 type strains of Enterococci.</title>
        <authorList>
            <person name="Zhong Z."/>
            <person name="Sun Z."/>
            <person name="Liu W."/>
            <person name="Zhang W."/>
            <person name="Zhang H."/>
        </authorList>
    </citation>
    <scope>NUCLEOTIDE SEQUENCE [LARGE SCALE GENOMIC DNA]</scope>
    <source>
        <strain evidence="8 9">DSM 17122</strain>
    </source>
</reference>
<dbReference type="InterPro" id="IPR002104">
    <property type="entry name" value="Integrase_catalytic"/>
</dbReference>
<evidence type="ECO:0000256" key="4">
    <source>
        <dbReference type="ARBA" id="ARBA00023172"/>
    </source>
</evidence>
<dbReference type="PANTHER" id="PTHR30629">
    <property type="entry name" value="PROPHAGE INTEGRASE"/>
    <property type="match status" value="1"/>
</dbReference>
<dbReference type="InterPro" id="IPR011010">
    <property type="entry name" value="DNA_brk_join_enz"/>
</dbReference>
<dbReference type="GO" id="GO:0015074">
    <property type="term" value="P:DNA integration"/>
    <property type="evidence" value="ECO:0007669"/>
    <property type="project" value="UniProtKB-KW"/>
</dbReference>
<dbReference type="GO" id="GO:0006310">
    <property type="term" value="P:DNA recombination"/>
    <property type="evidence" value="ECO:0007669"/>
    <property type="project" value="UniProtKB-KW"/>
</dbReference>
<evidence type="ECO:0000259" key="6">
    <source>
        <dbReference type="PROSITE" id="PS51898"/>
    </source>
</evidence>
<dbReference type="Proteomes" id="UP000182077">
    <property type="component" value="Unassembled WGS sequence"/>
</dbReference>
<accession>A0A1L8TM80</accession>
<keyword evidence="3 5" id="KW-0238">DNA-binding</keyword>
<evidence type="ECO:0000256" key="3">
    <source>
        <dbReference type="ARBA" id="ARBA00023125"/>
    </source>
</evidence>
<dbReference type="RefSeq" id="WP_071858104.1">
    <property type="nucleotide sequence ID" value="NZ_JBHSHK010000008.1"/>
</dbReference>
<dbReference type="PROSITE" id="PS51900">
    <property type="entry name" value="CB"/>
    <property type="match status" value="1"/>
</dbReference>
<dbReference type="AlphaFoldDB" id="A0A1L8TM80"/>
<dbReference type="Pfam" id="PF00589">
    <property type="entry name" value="Phage_integrase"/>
    <property type="match status" value="1"/>
</dbReference>
<dbReference type="PANTHER" id="PTHR30629:SF2">
    <property type="entry name" value="PROPHAGE INTEGRASE INTS-RELATED"/>
    <property type="match status" value="1"/>
</dbReference>
<dbReference type="InterPro" id="IPR010998">
    <property type="entry name" value="Integrase_recombinase_N"/>
</dbReference>
<organism evidence="8 9">
    <name type="scientific">Enterococcus hermanniensis</name>
    <dbReference type="NCBI Taxonomy" id="249189"/>
    <lineage>
        <taxon>Bacteria</taxon>
        <taxon>Bacillati</taxon>
        <taxon>Bacillota</taxon>
        <taxon>Bacilli</taxon>
        <taxon>Lactobacillales</taxon>
        <taxon>Enterococcaceae</taxon>
        <taxon>Enterococcus</taxon>
    </lineage>
</organism>
<feature type="domain" description="Core-binding (CB)" evidence="7">
    <location>
        <begin position="69"/>
        <end position="152"/>
    </location>
</feature>
<comment type="similarity">
    <text evidence="1">Belongs to the 'phage' integrase family.</text>
</comment>
<keyword evidence="2" id="KW-0229">DNA integration</keyword>
<evidence type="ECO:0000256" key="5">
    <source>
        <dbReference type="PROSITE-ProRule" id="PRU01248"/>
    </source>
</evidence>
<comment type="caution">
    <text evidence="8">The sequence shown here is derived from an EMBL/GenBank/DDBJ whole genome shotgun (WGS) entry which is preliminary data.</text>
</comment>
<keyword evidence="4" id="KW-0233">DNA recombination</keyword>
<dbReference type="PROSITE" id="PS51898">
    <property type="entry name" value="TYR_RECOMBINASE"/>
    <property type="match status" value="1"/>
</dbReference>
<keyword evidence="9" id="KW-1185">Reference proteome</keyword>
<proteinExistence type="inferred from homology"/>
<evidence type="ECO:0000256" key="1">
    <source>
        <dbReference type="ARBA" id="ARBA00008857"/>
    </source>
</evidence>
<dbReference type="InterPro" id="IPR013762">
    <property type="entry name" value="Integrase-like_cat_sf"/>
</dbReference>